<evidence type="ECO:0000256" key="3">
    <source>
        <dbReference type="ARBA" id="ARBA00022676"/>
    </source>
</evidence>
<dbReference type="AlphaFoldDB" id="A0A9D1H3L3"/>
<dbReference type="Pfam" id="PF00156">
    <property type="entry name" value="Pribosyltran"/>
    <property type="match status" value="1"/>
</dbReference>
<keyword evidence="4 7" id="KW-0808">Transferase</keyword>
<comment type="caution">
    <text evidence="13">The sequence shown here is derived from an EMBL/GenBank/DDBJ whole genome shotgun (WGS) entry which is preliminary data.</text>
</comment>
<accession>A0A9D1H3L3</accession>
<evidence type="ECO:0000256" key="7">
    <source>
        <dbReference type="HAMAP-Rule" id="MF_01931"/>
    </source>
</evidence>
<keyword evidence="7 10" id="KW-0460">Magnesium</keyword>
<feature type="binding site" evidence="7 11">
    <location>
        <position position="446"/>
    </location>
    <ligand>
        <name>[4Fe-4S] cluster</name>
        <dbReference type="ChEBI" id="CHEBI:49883"/>
    </ligand>
</feature>
<dbReference type="SUPFAM" id="SSF56235">
    <property type="entry name" value="N-terminal nucleophile aminohydrolases (Ntn hydrolases)"/>
    <property type="match status" value="1"/>
</dbReference>
<dbReference type="Gene3D" id="3.40.50.2020">
    <property type="match status" value="1"/>
</dbReference>
<keyword evidence="3 7" id="KW-0328">Glycosyltransferase</keyword>
<comment type="cofactor">
    <cofactor evidence="7 10">
        <name>Mg(2+)</name>
        <dbReference type="ChEBI" id="CHEBI:18420"/>
    </cofactor>
    <text evidence="7 10">Binds 1 Mg(2+) ion per subunit.</text>
</comment>
<keyword evidence="5 7" id="KW-0658">Purine biosynthesis</keyword>
<dbReference type="InterPro" id="IPR029055">
    <property type="entry name" value="Ntn_hydrolases_N"/>
</dbReference>
<feature type="binding site" evidence="7 11">
    <location>
        <position position="449"/>
    </location>
    <ligand>
        <name>[4Fe-4S] cluster</name>
        <dbReference type="ChEBI" id="CHEBI:49883"/>
    </ligand>
</feature>
<dbReference type="CDD" id="cd00715">
    <property type="entry name" value="GPATase_N"/>
    <property type="match status" value="1"/>
</dbReference>
<keyword evidence="7 10" id="KW-0479">Metal-binding</keyword>
<reference evidence="13" key="2">
    <citation type="journal article" date="2021" name="PeerJ">
        <title>Extensive microbial diversity within the chicken gut microbiome revealed by metagenomics and culture.</title>
        <authorList>
            <person name="Gilroy R."/>
            <person name="Ravi A."/>
            <person name="Getino M."/>
            <person name="Pursley I."/>
            <person name="Horton D.L."/>
            <person name="Alikhan N.F."/>
            <person name="Baker D."/>
            <person name="Gharbi K."/>
            <person name="Hall N."/>
            <person name="Watson M."/>
            <person name="Adriaenssens E.M."/>
            <person name="Foster-Nyarko E."/>
            <person name="Jarju S."/>
            <person name="Secka A."/>
            <person name="Antonio M."/>
            <person name="Oren A."/>
            <person name="Chaudhuri R.R."/>
            <person name="La Ragione R."/>
            <person name="Hildebrand F."/>
            <person name="Pallen M.J."/>
        </authorList>
    </citation>
    <scope>NUCLEOTIDE SEQUENCE</scope>
    <source>
        <strain evidence="13">CHK181-108</strain>
    </source>
</reference>
<evidence type="ECO:0000256" key="2">
    <source>
        <dbReference type="ARBA" id="ARBA00010138"/>
    </source>
</evidence>
<evidence type="ECO:0000256" key="8">
    <source>
        <dbReference type="PIRNR" id="PIRNR000485"/>
    </source>
</evidence>
<comment type="similarity">
    <text evidence="2 7 8">In the C-terminal section; belongs to the purine/pyrimidine phosphoribosyltransferase family.</text>
</comment>
<feature type="binding site" evidence="7 11">
    <location>
        <position position="393"/>
    </location>
    <ligand>
        <name>[4Fe-4S] cluster</name>
        <dbReference type="ChEBI" id="CHEBI:49883"/>
    </ligand>
</feature>
<dbReference type="NCBIfam" id="TIGR01134">
    <property type="entry name" value="purF"/>
    <property type="match status" value="1"/>
</dbReference>
<evidence type="ECO:0000256" key="4">
    <source>
        <dbReference type="ARBA" id="ARBA00022679"/>
    </source>
</evidence>
<keyword evidence="6 7" id="KW-0315">Glutamine amidotransferase</keyword>
<name>A0A9D1H3L3_9FIRM</name>
<feature type="active site" description="Nucleophile" evidence="7 9">
    <location>
        <position position="9"/>
    </location>
</feature>
<feature type="binding site" evidence="7 10">
    <location>
        <position position="294"/>
    </location>
    <ligand>
        <name>Mg(2+)</name>
        <dbReference type="ChEBI" id="CHEBI:18420"/>
    </ligand>
</feature>
<keyword evidence="7 11" id="KW-0411">Iron-sulfur</keyword>
<comment type="catalytic activity">
    <reaction evidence="7 8">
        <text>5-phospho-beta-D-ribosylamine + L-glutamate + diphosphate = 5-phospho-alpha-D-ribose 1-diphosphate + L-glutamine + H2O</text>
        <dbReference type="Rhea" id="RHEA:14905"/>
        <dbReference type="ChEBI" id="CHEBI:15377"/>
        <dbReference type="ChEBI" id="CHEBI:29985"/>
        <dbReference type="ChEBI" id="CHEBI:33019"/>
        <dbReference type="ChEBI" id="CHEBI:58017"/>
        <dbReference type="ChEBI" id="CHEBI:58359"/>
        <dbReference type="ChEBI" id="CHEBI:58681"/>
        <dbReference type="EC" id="2.4.2.14"/>
    </reaction>
</comment>
<dbReference type="EC" id="2.4.2.14" evidence="7"/>
<evidence type="ECO:0000256" key="6">
    <source>
        <dbReference type="ARBA" id="ARBA00022962"/>
    </source>
</evidence>
<reference evidence="13" key="1">
    <citation type="submission" date="2020-10" db="EMBL/GenBank/DDBJ databases">
        <authorList>
            <person name="Gilroy R."/>
        </authorList>
    </citation>
    <scope>NUCLEOTIDE SEQUENCE</scope>
    <source>
        <strain evidence="13">CHK181-108</strain>
    </source>
</reference>
<evidence type="ECO:0000256" key="10">
    <source>
        <dbReference type="PIRSR" id="PIRSR000485-2"/>
    </source>
</evidence>
<dbReference type="GO" id="GO:0009113">
    <property type="term" value="P:purine nucleobase biosynthetic process"/>
    <property type="evidence" value="ECO:0007669"/>
    <property type="project" value="UniProtKB-UniRule"/>
</dbReference>
<dbReference type="InterPro" id="IPR005854">
    <property type="entry name" value="PurF"/>
</dbReference>
<dbReference type="InterPro" id="IPR035584">
    <property type="entry name" value="PurF_N"/>
</dbReference>
<evidence type="ECO:0000256" key="11">
    <source>
        <dbReference type="PIRSR" id="PIRSR000485-3"/>
    </source>
</evidence>
<sequence>MEHKIGEECGVFAVYDPEGHCAETTYFGLYALQHRGQESCGIAANNNRDITYRKDMGLVNDVFDKSVLQKLNGTMAVGHVRYSTTGESLRENAQPLVLRYVKGNIALAHNGNLINKRELERELSVSGAIFQTTTDTEMIAYKIAGERLKCGSIEAAVENTISHLKGAFSLIVMSPQKLIAARDPWGFRPLCMGRRGSAVIFASETCALDSVGAEFERELEPGEIVVVNNGDIKSIKTHTHKYPHTMCIFEYLYFARPDSVIEGQSVHDSRMLAGKYLALEHPADADVVIGVPDSGLSAAMGFSKESGIPYGLGFVKNKYIGRTFIQPTQEMRENSVMIKLNVLRSTIEGKRVVMVDDSIVRGTTSGRIVKLLRSCGAKEVHVRSSAPPFMFPCYFGTDVPSQDKLIACRCGSDMDKIREAIGADSVGFLSVDALKKIIPDAACGYCRGCFDGTYPVDVNTDFKEETSDD</sequence>
<dbReference type="SUPFAM" id="SSF53271">
    <property type="entry name" value="PRTase-like"/>
    <property type="match status" value="1"/>
</dbReference>
<dbReference type="GO" id="GO:0004044">
    <property type="term" value="F:amidophosphoribosyltransferase activity"/>
    <property type="evidence" value="ECO:0007669"/>
    <property type="project" value="UniProtKB-UniRule"/>
</dbReference>
<dbReference type="CDD" id="cd06223">
    <property type="entry name" value="PRTases_typeI"/>
    <property type="match status" value="1"/>
</dbReference>
<evidence type="ECO:0000256" key="1">
    <source>
        <dbReference type="ARBA" id="ARBA00005209"/>
    </source>
</evidence>
<dbReference type="InterPro" id="IPR017932">
    <property type="entry name" value="GATase_2_dom"/>
</dbReference>
<comment type="pathway">
    <text evidence="1 7 8">Purine metabolism; IMP biosynthesis via de novo pathway; N(1)-(5-phospho-D-ribosyl)glycinamide from 5-phospho-alpha-D-ribose 1-diphosphate: step 1/2.</text>
</comment>
<dbReference type="HAMAP" id="MF_01931">
    <property type="entry name" value="PurF"/>
    <property type="match status" value="1"/>
</dbReference>
<feature type="binding site" evidence="7 10">
    <location>
        <position position="356"/>
    </location>
    <ligand>
        <name>Mg(2+)</name>
        <dbReference type="ChEBI" id="CHEBI:18420"/>
    </ligand>
</feature>
<dbReference type="Proteomes" id="UP000824165">
    <property type="component" value="Unassembled WGS sequence"/>
</dbReference>
<evidence type="ECO:0000256" key="9">
    <source>
        <dbReference type="PIRSR" id="PIRSR000485-1"/>
    </source>
</evidence>
<dbReference type="GO" id="GO:0006189">
    <property type="term" value="P:'de novo' IMP biosynthetic process"/>
    <property type="evidence" value="ECO:0007669"/>
    <property type="project" value="UniProtKB-UniRule"/>
</dbReference>
<dbReference type="InterPro" id="IPR029057">
    <property type="entry name" value="PRTase-like"/>
</dbReference>
<gene>
    <name evidence="7" type="primary">purF</name>
    <name evidence="13" type="ORF">IAA60_07050</name>
</gene>
<dbReference type="GO" id="GO:0051539">
    <property type="term" value="F:4 iron, 4 sulfur cluster binding"/>
    <property type="evidence" value="ECO:0007669"/>
    <property type="project" value="UniProtKB-KW"/>
</dbReference>
<evidence type="ECO:0000313" key="14">
    <source>
        <dbReference type="Proteomes" id="UP000824165"/>
    </source>
</evidence>
<dbReference type="EMBL" id="DVLU01000068">
    <property type="protein sequence ID" value="HIT85643.1"/>
    <property type="molecule type" value="Genomic_DNA"/>
</dbReference>
<protein>
    <recommendedName>
        <fullName evidence="7">Amidophosphoribosyltransferase</fullName>
        <shortName evidence="7">ATase</shortName>
        <ecNumber evidence="7">2.4.2.14</ecNumber>
    </recommendedName>
    <alternativeName>
        <fullName evidence="7">Glutamine phosphoribosylpyrophosphate amidotransferase</fullName>
        <shortName evidence="7">GPATase</shortName>
    </alternativeName>
</protein>
<evidence type="ECO:0000313" key="13">
    <source>
        <dbReference type="EMBL" id="HIT85643.1"/>
    </source>
</evidence>
<keyword evidence="7 11" id="KW-0408">Iron</keyword>
<dbReference type="PROSITE" id="PS51278">
    <property type="entry name" value="GATASE_TYPE_2"/>
    <property type="match status" value="1"/>
</dbReference>
<feature type="domain" description="Glutamine amidotransferase type-2" evidence="12">
    <location>
        <begin position="9"/>
        <end position="230"/>
    </location>
</feature>
<comment type="function">
    <text evidence="7">Catalyzes the formation of phosphoribosylamine from phosphoribosylpyrophosphate (PRPP) and glutamine.</text>
</comment>
<proteinExistence type="inferred from homology"/>
<keyword evidence="7" id="KW-0004">4Fe-4S</keyword>
<feature type="binding site" evidence="7 10">
    <location>
        <position position="357"/>
    </location>
    <ligand>
        <name>Mg(2+)</name>
        <dbReference type="ChEBI" id="CHEBI:18420"/>
    </ligand>
</feature>
<dbReference type="PIRSF" id="PIRSF000485">
    <property type="entry name" value="Amd_phspho_trans"/>
    <property type="match status" value="1"/>
</dbReference>
<dbReference type="Pfam" id="PF13537">
    <property type="entry name" value="GATase_7"/>
    <property type="match status" value="1"/>
</dbReference>
<evidence type="ECO:0000259" key="12">
    <source>
        <dbReference type="PROSITE" id="PS51278"/>
    </source>
</evidence>
<dbReference type="Gene3D" id="3.60.20.10">
    <property type="entry name" value="Glutamine Phosphoribosylpyrophosphate, subunit 1, domain 1"/>
    <property type="match status" value="1"/>
</dbReference>
<comment type="cofactor">
    <cofactor evidence="7 11">
        <name>[4Fe-4S] cluster</name>
        <dbReference type="ChEBI" id="CHEBI:49883"/>
    </cofactor>
    <text evidence="7 11">Binds 1 [4Fe-4S] cluster per subunit.</text>
</comment>
<dbReference type="InterPro" id="IPR000836">
    <property type="entry name" value="PRTase_dom"/>
</dbReference>
<feature type="binding site" evidence="7 11">
    <location>
        <position position="247"/>
    </location>
    <ligand>
        <name>[4Fe-4S] cluster</name>
        <dbReference type="ChEBI" id="CHEBI:49883"/>
    </ligand>
</feature>
<organism evidence="13 14">
    <name type="scientific">Candidatus Ornithomonoglobus intestinigallinarum</name>
    <dbReference type="NCBI Taxonomy" id="2840894"/>
    <lineage>
        <taxon>Bacteria</taxon>
        <taxon>Bacillati</taxon>
        <taxon>Bacillota</taxon>
        <taxon>Clostridia</taxon>
        <taxon>Candidatus Ornithomonoglobus</taxon>
    </lineage>
</organism>
<dbReference type="GO" id="GO:0000287">
    <property type="term" value="F:magnesium ion binding"/>
    <property type="evidence" value="ECO:0007669"/>
    <property type="project" value="UniProtKB-UniRule"/>
</dbReference>
<dbReference type="PANTHER" id="PTHR11907">
    <property type="entry name" value="AMIDOPHOSPHORIBOSYLTRANSFERASE"/>
    <property type="match status" value="1"/>
</dbReference>
<evidence type="ECO:0000256" key="5">
    <source>
        <dbReference type="ARBA" id="ARBA00022755"/>
    </source>
</evidence>